<accession>A0A6I4I2M7</accession>
<reference evidence="2 3" key="1">
    <citation type="submission" date="2020-12" db="EMBL/GenBank/DDBJ databases">
        <title>HMF7856_wgs.fasta genome submission.</title>
        <authorList>
            <person name="Kang H."/>
            <person name="Kim H."/>
            <person name="Joh K."/>
        </authorList>
    </citation>
    <scope>NUCLEOTIDE SEQUENCE [LARGE SCALE GENOMIC DNA]</scope>
    <source>
        <strain evidence="2 3">HMF7856</strain>
    </source>
</reference>
<dbReference type="Proteomes" id="UP000429232">
    <property type="component" value="Chromosome"/>
</dbReference>
<dbReference type="SUPFAM" id="SSF55008">
    <property type="entry name" value="HMA, heavy metal-associated domain"/>
    <property type="match status" value="1"/>
</dbReference>
<dbReference type="AlphaFoldDB" id="A0A6I4I2M7"/>
<name>A0A6I4I2M7_9SPHI</name>
<dbReference type="GO" id="GO:0046872">
    <property type="term" value="F:metal ion binding"/>
    <property type="evidence" value="ECO:0007669"/>
    <property type="project" value="InterPro"/>
</dbReference>
<dbReference type="InterPro" id="IPR036163">
    <property type="entry name" value="HMA_dom_sf"/>
</dbReference>
<dbReference type="InterPro" id="IPR006121">
    <property type="entry name" value="HMA_dom"/>
</dbReference>
<proteinExistence type="predicted"/>
<evidence type="ECO:0000259" key="1">
    <source>
        <dbReference type="PROSITE" id="PS50846"/>
    </source>
</evidence>
<feature type="domain" description="HMA" evidence="1">
    <location>
        <begin position="1"/>
        <end position="68"/>
    </location>
</feature>
<dbReference type="RefSeq" id="WP_157526428.1">
    <property type="nucleotide sequence ID" value="NZ_CP066775.1"/>
</dbReference>
<dbReference type="EMBL" id="CP066775">
    <property type="protein sequence ID" value="QQL50556.1"/>
    <property type="molecule type" value="Genomic_DNA"/>
</dbReference>
<dbReference type="KEGG" id="mgik:GO620_003625"/>
<sequence length="71" mass="7660">METLKFKTTIKCGGCIATVTPVLNNLDGVQKWEVDTANPDKVLTVDTNKGLNPNEVISALKAKGFQAEVIK</sequence>
<gene>
    <name evidence="2" type="ORF">GO620_003625</name>
</gene>
<keyword evidence="3" id="KW-1185">Reference proteome</keyword>
<protein>
    <submittedName>
        <fullName evidence="2">Heavy-metal-associated domain-containing protein</fullName>
    </submittedName>
</protein>
<evidence type="ECO:0000313" key="3">
    <source>
        <dbReference type="Proteomes" id="UP000429232"/>
    </source>
</evidence>
<organism evidence="2 3">
    <name type="scientific">Mucilaginibacter ginkgonis</name>
    <dbReference type="NCBI Taxonomy" id="2682091"/>
    <lineage>
        <taxon>Bacteria</taxon>
        <taxon>Pseudomonadati</taxon>
        <taxon>Bacteroidota</taxon>
        <taxon>Sphingobacteriia</taxon>
        <taxon>Sphingobacteriales</taxon>
        <taxon>Sphingobacteriaceae</taxon>
        <taxon>Mucilaginibacter</taxon>
    </lineage>
</organism>
<dbReference type="Gene3D" id="3.30.70.100">
    <property type="match status" value="1"/>
</dbReference>
<dbReference type="CDD" id="cd00371">
    <property type="entry name" value="HMA"/>
    <property type="match status" value="1"/>
</dbReference>
<evidence type="ECO:0000313" key="2">
    <source>
        <dbReference type="EMBL" id="QQL50556.1"/>
    </source>
</evidence>
<dbReference type="Pfam" id="PF00403">
    <property type="entry name" value="HMA"/>
    <property type="match status" value="1"/>
</dbReference>
<dbReference type="PROSITE" id="PS50846">
    <property type="entry name" value="HMA_2"/>
    <property type="match status" value="1"/>
</dbReference>